<dbReference type="Gene3D" id="2.40.170.20">
    <property type="entry name" value="TonB-dependent receptor, beta-barrel domain"/>
    <property type="match status" value="1"/>
</dbReference>
<accession>A0A4V6WF12</accession>
<dbReference type="InterPro" id="IPR036942">
    <property type="entry name" value="Beta-barrel_TonB_sf"/>
</dbReference>
<evidence type="ECO:0000256" key="2">
    <source>
        <dbReference type="ARBA" id="ARBA00023136"/>
    </source>
</evidence>
<evidence type="ECO:0000256" key="3">
    <source>
        <dbReference type="ARBA" id="ARBA00023237"/>
    </source>
</evidence>
<dbReference type="InterPro" id="IPR023996">
    <property type="entry name" value="TonB-dep_OMP_SusC/RagA"/>
</dbReference>
<comment type="subcellular location">
    <subcellularLocation>
        <location evidence="1">Cell outer membrane</location>
    </subcellularLocation>
</comment>
<comment type="caution">
    <text evidence="5">The sequence shown here is derived from an EMBL/GenBank/DDBJ whole genome shotgun (WGS) entry which is preliminary data.</text>
</comment>
<dbReference type="AlphaFoldDB" id="A0A4V6WF12"/>
<dbReference type="Gene3D" id="2.170.130.10">
    <property type="entry name" value="TonB-dependent receptor, plug domain"/>
    <property type="match status" value="1"/>
</dbReference>
<evidence type="ECO:0000259" key="4">
    <source>
        <dbReference type="Pfam" id="PF07715"/>
    </source>
</evidence>
<dbReference type="Pfam" id="PF07715">
    <property type="entry name" value="Plug"/>
    <property type="match status" value="1"/>
</dbReference>
<dbReference type="EMBL" id="SUKA01000010">
    <property type="protein sequence ID" value="TJY61259.1"/>
    <property type="molecule type" value="Genomic_DNA"/>
</dbReference>
<dbReference type="OrthoDB" id="9768177at2"/>
<keyword evidence="2" id="KW-0472">Membrane</keyword>
<dbReference type="SUPFAM" id="SSF56935">
    <property type="entry name" value="Porins"/>
    <property type="match status" value="1"/>
</dbReference>
<organism evidence="5 6">
    <name type="scientific">Sphingobacterium alkalisoli</name>
    <dbReference type="NCBI Taxonomy" id="1874115"/>
    <lineage>
        <taxon>Bacteria</taxon>
        <taxon>Pseudomonadati</taxon>
        <taxon>Bacteroidota</taxon>
        <taxon>Sphingobacteriia</taxon>
        <taxon>Sphingobacteriales</taxon>
        <taxon>Sphingobacteriaceae</taxon>
        <taxon>Sphingobacterium</taxon>
    </lineage>
</organism>
<evidence type="ECO:0000313" key="5">
    <source>
        <dbReference type="EMBL" id="TJY61259.1"/>
    </source>
</evidence>
<keyword evidence="3" id="KW-0998">Cell outer membrane</keyword>
<protein>
    <submittedName>
        <fullName evidence="5">SusC/RagA family TonB-linked outer membrane protein</fullName>
    </submittedName>
</protein>
<sequence>MIRSLYYVFFLLVVPHILWAKNSIDHVYFDYLMQQDTLEEGSLDSADVAKINTLNAKVLTSDSINVILVKNNPYVHIASMLKGNAAGVWVQTPTVEPGTYQNIVVRGLTRPQLSNMDINQNIACVYVNGIPMINEHNFSNSLQRYDLTRLGAATDYLATIDMSTIKSIEVIKDPVRLAELGPLAANGAIWITTYGGISGEREIGVNSYVGVNTKPAVTPYNADYENRFRRQFYDKYRTTNDTYELRYPGYLSDSTNMNYYGAANWRDGYYSNALLYNVDLNVKGGTDRANFAFFAGHVKNAVSSDDANFKRYNVLFNVNMLPFEWVKLSTYINARRSDRDRNRNLRERFTEMAYLPDLSTPISPNMNVYGANLDLYKRRTVDDNITNNLQGNIKLDVDILENLKFSSSFMLDYNEGRRDLFYPKELMETINYMSTYYGYSQRFIFNNKLTYNLTLDENNQIDIVGGTDYQEDLYRYYFARAFDGPNDYIKLNVVEGDPNEGDYLTPQGGLRVLRWNNKEQFHLQSFYGNMNYSFRNIFDLSAVLRWDGTSTVQQDSRWIFTPAISAGWNIANHFDQGNEFRLRASYGRIGLPNFDSRYAVGPQYTGSLGWDGEPTISSYYGYAGITRNYNRGWIGYGLDWAYSDKMEIALDKSFLNNQLSFNVAAYQTYNKNQILGIPVPAEYGYSAEFKNGMEVKNTGIDAVISAQILANKENTLGWNSSFNFNVNRNELVKLPRGLTELVVGDRLLKVGEAIDSYWLYKNQGIYNTVSEIPTNSSGDLLTMDGVPFAVGDANWKDQNGDNVINSKDKVLEGRSTPKFFGGFNNTLKYKGIQLDFSFICALGHSALNQRAANRYDFINNESSNSLNAVREIFQWQQDLDISKYPIYNVWSNTNPYRVDQDLFLENASYLKLNSLSLGYDLSRLDAIKSAIKSVRRAYVYVNATNLYTITSFSGNDPELINYNGFYDGYGMPMTKTFTVGMKLDL</sequence>
<reference evidence="5 6" key="1">
    <citation type="submission" date="2019-04" db="EMBL/GenBank/DDBJ databases">
        <title>Sphingobacterium olei sp. nov., isolated from oil-contaminated soil.</title>
        <authorList>
            <person name="Liu B."/>
        </authorList>
    </citation>
    <scope>NUCLEOTIDE SEQUENCE [LARGE SCALE GENOMIC DNA]</scope>
    <source>
        <strain evidence="5 6">Y3L14</strain>
    </source>
</reference>
<dbReference type="Proteomes" id="UP000309872">
    <property type="component" value="Unassembled WGS sequence"/>
</dbReference>
<name>A0A4V6WF12_9SPHI</name>
<gene>
    <name evidence="5" type="ORF">FAZ19_21810</name>
</gene>
<dbReference type="GO" id="GO:0009279">
    <property type="term" value="C:cell outer membrane"/>
    <property type="evidence" value="ECO:0007669"/>
    <property type="project" value="UniProtKB-SubCell"/>
</dbReference>
<dbReference type="RefSeq" id="WP_136822895.1">
    <property type="nucleotide sequence ID" value="NZ_BMJX01000010.1"/>
</dbReference>
<dbReference type="InterPro" id="IPR012910">
    <property type="entry name" value="Plug_dom"/>
</dbReference>
<feature type="domain" description="TonB-dependent receptor plug" evidence="4">
    <location>
        <begin position="69"/>
        <end position="187"/>
    </location>
</feature>
<dbReference type="InterPro" id="IPR037066">
    <property type="entry name" value="Plug_dom_sf"/>
</dbReference>
<keyword evidence="6" id="KW-1185">Reference proteome</keyword>
<evidence type="ECO:0000256" key="1">
    <source>
        <dbReference type="ARBA" id="ARBA00004442"/>
    </source>
</evidence>
<evidence type="ECO:0000313" key="6">
    <source>
        <dbReference type="Proteomes" id="UP000309872"/>
    </source>
</evidence>
<dbReference type="NCBIfam" id="TIGR04056">
    <property type="entry name" value="OMP_RagA_SusC"/>
    <property type="match status" value="1"/>
</dbReference>
<proteinExistence type="predicted"/>